<name>A0A9Q1H4A8_HOLLE</name>
<keyword evidence="2" id="KW-1185">Reference proteome</keyword>
<sequence length="94" mass="10395">MPLFFIFTNGKVIVNVVTIIEEYPSYLLLAKFCSDPPKSAHVSPRTRPPPGEPVWIPCRSWGSGYDFRRPPTSGKVSGAALGSLYCFRGPHKSI</sequence>
<gene>
    <name evidence="1" type="ORF">HOLleu_21890</name>
</gene>
<organism evidence="1 2">
    <name type="scientific">Holothuria leucospilota</name>
    <name type="common">Black long sea cucumber</name>
    <name type="synonym">Mertensiothuria leucospilota</name>
    <dbReference type="NCBI Taxonomy" id="206669"/>
    <lineage>
        <taxon>Eukaryota</taxon>
        <taxon>Metazoa</taxon>
        <taxon>Echinodermata</taxon>
        <taxon>Eleutherozoa</taxon>
        <taxon>Echinozoa</taxon>
        <taxon>Holothuroidea</taxon>
        <taxon>Aspidochirotacea</taxon>
        <taxon>Aspidochirotida</taxon>
        <taxon>Holothuriidae</taxon>
        <taxon>Holothuria</taxon>
    </lineage>
</organism>
<dbReference type="Proteomes" id="UP001152320">
    <property type="component" value="Chromosome 10"/>
</dbReference>
<dbReference type="EMBL" id="JAIZAY010000010">
    <property type="protein sequence ID" value="KAJ8034872.1"/>
    <property type="molecule type" value="Genomic_DNA"/>
</dbReference>
<proteinExistence type="predicted"/>
<comment type="caution">
    <text evidence="1">The sequence shown here is derived from an EMBL/GenBank/DDBJ whole genome shotgun (WGS) entry which is preliminary data.</text>
</comment>
<evidence type="ECO:0000313" key="2">
    <source>
        <dbReference type="Proteomes" id="UP001152320"/>
    </source>
</evidence>
<dbReference type="AlphaFoldDB" id="A0A9Q1H4A8"/>
<accession>A0A9Q1H4A8</accession>
<reference evidence="1" key="1">
    <citation type="submission" date="2021-10" db="EMBL/GenBank/DDBJ databases">
        <title>Tropical sea cucumber genome reveals ecological adaptation and Cuvierian tubules defense mechanism.</title>
        <authorList>
            <person name="Chen T."/>
        </authorList>
    </citation>
    <scope>NUCLEOTIDE SEQUENCE</scope>
    <source>
        <strain evidence="1">Nanhai2018</strain>
        <tissue evidence="1">Muscle</tissue>
    </source>
</reference>
<evidence type="ECO:0000313" key="1">
    <source>
        <dbReference type="EMBL" id="KAJ8034872.1"/>
    </source>
</evidence>
<protein>
    <submittedName>
        <fullName evidence="1">Uncharacterized protein</fullName>
    </submittedName>
</protein>